<gene>
    <name evidence="2" type="ORF">HCN44_006555</name>
</gene>
<dbReference type="EMBL" id="JACMRX010000002">
    <property type="protein sequence ID" value="KAF7995448.1"/>
    <property type="molecule type" value="Genomic_DNA"/>
</dbReference>
<dbReference type="OrthoDB" id="6784221at2759"/>
<evidence type="ECO:0000256" key="1">
    <source>
        <dbReference type="SAM" id="MobiDB-lite"/>
    </source>
</evidence>
<protein>
    <submittedName>
        <fullName evidence="2">Uncharacterized protein</fullName>
    </submittedName>
</protein>
<sequence>MSLSLSSDDVTESTTFNPTTTDEYYKREIRDVNEVTDEKNTTTPSVVLQPNIAGALDVGQGLLVPLVPVVDTNANLSQTNQTSPLMANLLPVTVKTVDTHPEYLFVILVIAISVDSLELIKKPENNNSINNFPTNREPSIQAYGLPKKILSNNGNIERINLMTHFPVINLSSDIPKSLKSSAKIRQGHPIFHSRMEHNNIQNKKLNRQARSIDENTDLQAEESKVFRPLFVYRQQQARKQQFKNRKNKKYYGEKKKKFNKNNSYYSSSHYSF</sequence>
<comment type="caution">
    <text evidence="2">The sequence shown here is derived from an EMBL/GenBank/DDBJ whole genome shotgun (WGS) entry which is preliminary data.</text>
</comment>
<dbReference type="Proteomes" id="UP000639338">
    <property type="component" value="Unassembled WGS sequence"/>
</dbReference>
<reference evidence="2 3" key="1">
    <citation type="submission" date="2020-08" db="EMBL/GenBank/DDBJ databases">
        <title>Aphidius gifuensis genome sequencing and assembly.</title>
        <authorList>
            <person name="Du Z."/>
        </authorList>
    </citation>
    <scope>NUCLEOTIDE SEQUENCE [LARGE SCALE GENOMIC DNA]</scope>
    <source>
        <strain evidence="2">YNYX2018</strain>
        <tissue evidence="2">Adults</tissue>
    </source>
</reference>
<proteinExistence type="predicted"/>
<evidence type="ECO:0000313" key="2">
    <source>
        <dbReference type="EMBL" id="KAF7995448.1"/>
    </source>
</evidence>
<feature type="region of interest" description="Disordered" evidence="1">
    <location>
        <begin position="1"/>
        <end position="22"/>
    </location>
</feature>
<accession>A0A835CVJ7</accession>
<name>A0A835CVJ7_APHGI</name>
<evidence type="ECO:0000313" key="3">
    <source>
        <dbReference type="Proteomes" id="UP000639338"/>
    </source>
</evidence>
<organism evidence="2 3">
    <name type="scientific">Aphidius gifuensis</name>
    <name type="common">Parasitoid wasp</name>
    <dbReference type="NCBI Taxonomy" id="684658"/>
    <lineage>
        <taxon>Eukaryota</taxon>
        <taxon>Metazoa</taxon>
        <taxon>Ecdysozoa</taxon>
        <taxon>Arthropoda</taxon>
        <taxon>Hexapoda</taxon>
        <taxon>Insecta</taxon>
        <taxon>Pterygota</taxon>
        <taxon>Neoptera</taxon>
        <taxon>Endopterygota</taxon>
        <taxon>Hymenoptera</taxon>
        <taxon>Apocrita</taxon>
        <taxon>Ichneumonoidea</taxon>
        <taxon>Braconidae</taxon>
        <taxon>Aphidiinae</taxon>
        <taxon>Aphidius</taxon>
    </lineage>
</organism>
<dbReference type="AlphaFoldDB" id="A0A835CVJ7"/>
<keyword evidence="3" id="KW-1185">Reference proteome</keyword>